<reference evidence="3" key="1">
    <citation type="submission" date="2023-05" db="EMBL/GenBank/DDBJ databases">
        <title>Complete genome sequence of Agrobacterium larrymoorei CFBP5477.</title>
        <authorList>
            <person name="Yen H.-C."/>
            <person name="Chou L."/>
            <person name="Lin Y.-C."/>
            <person name="Lai E.-M."/>
            <person name="Kuo C.-H."/>
        </authorList>
    </citation>
    <scope>NUCLEOTIDE SEQUENCE</scope>
    <source>
        <strain evidence="3">CFBP5477</strain>
    </source>
</reference>
<feature type="region of interest" description="Disordered" evidence="1">
    <location>
        <begin position="727"/>
        <end position="761"/>
    </location>
</feature>
<dbReference type="PANTHER" id="PTHR22674:SF6">
    <property type="entry name" value="NTPASE KAP FAMILY P-LOOP DOMAIN-CONTAINING PROTEIN 1"/>
    <property type="match status" value="1"/>
</dbReference>
<protein>
    <submittedName>
        <fullName evidence="3">P-loop NTPase fold protein</fullName>
    </submittedName>
</protein>
<dbReference type="EMBL" id="CP124734">
    <property type="protein sequence ID" value="WHA43274.1"/>
    <property type="molecule type" value="Genomic_DNA"/>
</dbReference>
<dbReference type="InterPro" id="IPR011646">
    <property type="entry name" value="KAP_P-loop"/>
</dbReference>
<evidence type="ECO:0000313" key="4">
    <source>
        <dbReference type="Proteomes" id="UP000298664"/>
    </source>
</evidence>
<dbReference type="Gene3D" id="3.40.50.300">
    <property type="entry name" value="P-loop containing nucleotide triphosphate hydrolases"/>
    <property type="match status" value="1"/>
</dbReference>
<name>A0AAF0KJW5_9HYPH</name>
<dbReference type="SUPFAM" id="SSF52540">
    <property type="entry name" value="P-loop containing nucleoside triphosphate hydrolases"/>
    <property type="match status" value="1"/>
</dbReference>
<dbReference type="Pfam" id="PF07693">
    <property type="entry name" value="KAP_NTPase"/>
    <property type="match status" value="1"/>
</dbReference>
<dbReference type="Proteomes" id="UP000298664">
    <property type="component" value="Chromosome Linear"/>
</dbReference>
<proteinExistence type="predicted"/>
<dbReference type="RefSeq" id="WP_170980269.1">
    <property type="nucleotide sequence ID" value="NZ_CP124734.1"/>
</dbReference>
<evidence type="ECO:0000259" key="2">
    <source>
        <dbReference type="Pfam" id="PF07693"/>
    </source>
</evidence>
<dbReference type="AlphaFoldDB" id="A0AAF0KJW5"/>
<dbReference type="InterPro" id="IPR052754">
    <property type="entry name" value="NTPase_KAP_P-loop"/>
</dbReference>
<dbReference type="PANTHER" id="PTHR22674">
    <property type="entry name" value="NTPASE, KAP FAMILY P-LOOP DOMAIN-CONTAINING 1"/>
    <property type="match status" value="1"/>
</dbReference>
<organism evidence="3 4">
    <name type="scientific">Agrobacterium larrymoorei</name>
    <dbReference type="NCBI Taxonomy" id="160699"/>
    <lineage>
        <taxon>Bacteria</taxon>
        <taxon>Pseudomonadati</taxon>
        <taxon>Pseudomonadota</taxon>
        <taxon>Alphaproteobacteria</taxon>
        <taxon>Hyphomicrobiales</taxon>
        <taxon>Rhizobiaceae</taxon>
        <taxon>Rhizobium/Agrobacterium group</taxon>
        <taxon>Agrobacterium</taxon>
    </lineage>
</organism>
<feature type="domain" description="KAP NTPase" evidence="2">
    <location>
        <begin position="21"/>
        <end position="322"/>
    </location>
</feature>
<sequence>MPTIDADRPITDVQTDEYGFAEMARKLAPSIAELANGESVVFGIEGPWGSGKTSFLNFLRSSLETDQKPHVVTLAPWLIGDSRDLVSALIASMAPVLEDLEANNPNRRWYARKSKIAKTAGLLKSYAVMTGRGLGPLAKMAGLAIPGLNIVGEAIELGTNTLDGLKGASETQVKESIATRIRELNARFIVLIDDLDRLEPHQAVEVVRLVRSVADFPNVAYVLCYDRAILGHALETGLSVKDGDLFLQKIVQLTFTLPMPEPFDLRFSLRKKLTALFQHVAGRDLTGDERDDLIRSVDLEGTRLRTPRDVKLVLNGVSFIYPSIANEVYFPDLCRIHLIKIVHLRLHRWIEEYLGSRNVLVSGDARIDKSERARLGDRLLELMPDDDGESPNSIWSLLGFVPGLVKTDNSVERVFKSVSDRDIERLIDARRLGSPLHSRFYFALSPPKAMIPEADMRSLREAAGQDVPATISILDGYIGSERHYGQSWIEHLLMRLDDLELRTYSIDQLAGLATALAISAGRAIRKHERIEFLAVSLSTKLQWAVDLILTKIKKIDAARAATVTSEIFRKGDLAWLVGRYYRQQLFDHGRAGDRAKSADQLVHTDAVIDQGRAILEARLAAATEDFLDFKDFGAFIFGWRDMSGIDTTKAWVTQKITTDANFLKFLLQMRSWAASDRVYYPLRRDAVEIFVPWHDVIARIQVIEQQADDETLRTVGSIKLAIKHGRDRAGDDFDAGGDSTVGENHSEETVANPSSAEGEGK</sequence>
<evidence type="ECO:0000313" key="3">
    <source>
        <dbReference type="EMBL" id="WHA43274.1"/>
    </source>
</evidence>
<gene>
    <name evidence="3" type="ORF">CFBP5477_018700</name>
</gene>
<dbReference type="InterPro" id="IPR027417">
    <property type="entry name" value="P-loop_NTPase"/>
</dbReference>
<evidence type="ECO:0000256" key="1">
    <source>
        <dbReference type="SAM" id="MobiDB-lite"/>
    </source>
</evidence>
<accession>A0AAF0KJW5</accession>